<reference evidence="5" key="2">
    <citation type="journal article" date="2023" name="Int. J. Mol. Sci.">
        <title>De Novo Assembly and Annotation of 11 Diverse Shrub Willow (Salix) Genomes Reveals Novel Gene Organization in Sex-Linked Regions.</title>
        <authorList>
            <person name="Hyden B."/>
            <person name="Feng K."/>
            <person name="Yates T.B."/>
            <person name="Jawdy S."/>
            <person name="Cereghino C."/>
            <person name="Smart L.B."/>
            <person name="Muchero W."/>
        </authorList>
    </citation>
    <scope>NUCLEOTIDE SEQUENCE</scope>
    <source>
        <tissue evidence="5">Shoot tip</tissue>
    </source>
</reference>
<evidence type="ECO:0000256" key="1">
    <source>
        <dbReference type="ARBA" id="ARBA00022884"/>
    </source>
</evidence>
<dbReference type="GO" id="GO:0008143">
    <property type="term" value="F:poly(A) binding"/>
    <property type="evidence" value="ECO:0007669"/>
    <property type="project" value="TreeGrafter"/>
</dbReference>
<keyword evidence="1 2" id="KW-0694">RNA-binding</keyword>
<evidence type="ECO:0000313" key="6">
    <source>
        <dbReference type="Proteomes" id="UP001151532"/>
    </source>
</evidence>
<evidence type="ECO:0000256" key="2">
    <source>
        <dbReference type="PROSITE-ProRule" id="PRU00176"/>
    </source>
</evidence>
<evidence type="ECO:0000256" key="3">
    <source>
        <dbReference type="SAM" id="MobiDB-lite"/>
    </source>
</evidence>
<dbReference type="PANTHER" id="PTHR23236:SF102">
    <property type="entry name" value="POLYADENYLATE-BINDING PROTEIN 2-RELATED"/>
    <property type="match status" value="1"/>
</dbReference>
<dbReference type="PANTHER" id="PTHR23236">
    <property type="entry name" value="EUKARYOTIC TRANSLATION INITIATION FACTOR 4B/4H"/>
    <property type="match status" value="1"/>
</dbReference>
<evidence type="ECO:0000259" key="4">
    <source>
        <dbReference type="PROSITE" id="PS50102"/>
    </source>
</evidence>
<sequence>MAQLSLAGMSDLIWLMRRAQTAKIATHSRREEEVNPKPFLSGDLTSLLGEDEIRSSLQEHFGSCGEIKRISIPTDYDTGAIKGMAYLEFNDADALSKAFELNGSQLGEGYLTVDEAKPKTDNRDSRDSGRGRGRGSGGRGRFDSGRGGRGGRFDSGRGGRGGRGRGTPYRSTAASGTRKTFDD</sequence>
<dbReference type="InterPro" id="IPR000504">
    <property type="entry name" value="RRM_dom"/>
</dbReference>
<gene>
    <name evidence="5" type="ORF">OIU79_000657</name>
</gene>
<dbReference type="SMART" id="SM00360">
    <property type="entry name" value="RRM"/>
    <property type="match status" value="1"/>
</dbReference>
<dbReference type="PROSITE" id="PS50102">
    <property type="entry name" value="RRM"/>
    <property type="match status" value="1"/>
</dbReference>
<name>A0A9Q0V1V1_SALPP</name>
<keyword evidence="6" id="KW-1185">Reference proteome</keyword>
<reference evidence="5" key="1">
    <citation type="submission" date="2022-11" db="EMBL/GenBank/DDBJ databases">
        <authorList>
            <person name="Hyden B.L."/>
            <person name="Feng K."/>
            <person name="Yates T."/>
            <person name="Jawdy S."/>
            <person name="Smart L.B."/>
            <person name="Muchero W."/>
        </authorList>
    </citation>
    <scope>NUCLEOTIDE SEQUENCE</scope>
    <source>
        <tissue evidence="5">Shoot tip</tissue>
    </source>
</reference>
<feature type="compositionally biased region" description="Basic and acidic residues" evidence="3">
    <location>
        <begin position="114"/>
        <end position="130"/>
    </location>
</feature>
<dbReference type="Proteomes" id="UP001151532">
    <property type="component" value="Chromosome 7"/>
</dbReference>
<accession>A0A9Q0V1V1</accession>
<feature type="domain" description="RRM" evidence="4">
    <location>
        <begin position="37"/>
        <end position="118"/>
    </location>
</feature>
<dbReference type="Pfam" id="PF00076">
    <property type="entry name" value="RRM_1"/>
    <property type="match status" value="1"/>
</dbReference>
<proteinExistence type="predicted"/>
<dbReference type="OrthoDB" id="439808at2759"/>
<dbReference type="InterPro" id="IPR012677">
    <property type="entry name" value="Nucleotide-bd_a/b_plait_sf"/>
</dbReference>
<feature type="compositionally biased region" description="Basic and acidic residues" evidence="3">
    <location>
        <begin position="140"/>
        <end position="157"/>
    </location>
</feature>
<keyword evidence="5" id="KW-0648">Protein biosynthesis</keyword>
<organism evidence="5 6">
    <name type="scientific">Salix purpurea</name>
    <name type="common">Purple osier willow</name>
    <dbReference type="NCBI Taxonomy" id="77065"/>
    <lineage>
        <taxon>Eukaryota</taxon>
        <taxon>Viridiplantae</taxon>
        <taxon>Streptophyta</taxon>
        <taxon>Embryophyta</taxon>
        <taxon>Tracheophyta</taxon>
        <taxon>Spermatophyta</taxon>
        <taxon>Magnoliopsida</taxon>
        <taxon>eudicotyledons</taxon>
        <taxon>Gunneridae</taxon>
        <taxon>Pentapetalae</taxon>
        <taxon>rosids</taxon>
        <taxon>fabids</taxon>
        <taxon>Malpighiales</taxon>
        <taxon>Salicaceae</taxon>
        <taxon>Saliceae</taxon>
        <taxon>Salix</taxon>
    </lineage>
</organism>
<dbReference type="Gene3D" id="3.30.70.330">
    <property type="match status" value="1"/>
</dbReference>
<keyword evidence="5" id="KW-0396">Initiation factor</keyword>
<evidence type="ECO:0000313" key="5">
    <source>
        <dbReference type="EMBL" id="KAJ6740584.1"/>
    </source>
</evidence>
<feature type="compositionally biased region" description="Polar residues" evidence="3">
    <location>
        <begin position="169"/>
        <end position="183"/>
    </location>
</feature>
<dbReference type="EMBL" id="JAPFFK010000010">
    <property type="protein sequence ID" value="KAJ6740584.1"/>
    <property type="molecule type" value="Genomic_DNA"/>
</dbReference>
<protein>
    <submittedName>
        <fullName evidence="5">EUKARYOTIC TRANSLATION INITIATION FACTOR 4B/4H</fullName>
    </submittedName>
</protein>
<dbReference type="AlphaFoldDB" id="A0A9Q0V1V1"/>
<feature type="region of interest" description="Disordered" evidence="3">
    <location>
        <begin position="110"/>
        <end position="183"/>
    </location>
</feature>
<dbReference type="SUPFAM" id="SSF54928">
    <property type="entry name" value="RNA-binding domain, RBD"/>
    <property type="match status" value="1"/>
</dbReference>
<comment type="caution">
    <text evidence="5">The sequence shown here is derived from an EMBL/GenBank/DDBJ whole genome shotgun (WGS) entry which is preliminary data.</text>
</comment>
<dbReference type="InterPro" id="IPR035979">
    <property type="entry name" value="RBD_domain_sf"/>
</dbReference>
<dbReference type="GO" id="GO:0003743">
    <property type="term" value="F:translation initiation factor activity"/>
    <property type="evidence" value="ECO:0007669"/>
    <property type="project" value="UniProtKB-KW"/>
</dbReference>